<feature type="domain" description="NmrA-like" evidence="5">
    <location>
        <begin position="5"/>
        <end position="279"/>
    </location>
</feature>
<dbReference type="Pfam" id="PF05368">
    <property type="entry name" value="NmrA"/>
    <property type="match status" value="1"/>
</dbReference>
<name>S3ECX0_GLAL2</name>
<sequence length="292" mass="31947">MSSTKATILLLGGTGKVASRIAKRLSEANYSVLQASRSGKSTASYQNCSGVKFDWSDESTYDLPFYGPAIAAVFIVSPPVLNNLEPSKKFIEIARKKGVNRFVLLSASLLEVGDGPAMAQVSKYIAELGVDYAILRSTWFMENFSEGQHQPTIRDSSQFYTASGDGKVPFVSADDIANVAFCALTDEKPHNTDHLILGPELFTYDEAAALISSKLGHTVTHVRITKEQFKEGLMKYGVEEAFATMLASLDTYVSQGWEANLNDVVEKVTGKKPKTFEAFVEECAEKGVWVKK</sequence>
<reference evidence="6 7" key="1">
    <citation type="journal article" date="2013" name="BMC Genomics">
        <title>Genomics-driven discovery of the pneumocandin biosynthetic gene cluster in the fungus Glarea lozoyensis.</title>
        <authorList>
            <person name="Chen L."/>
            <person name="Yue Q."/>
            <person name="Zhang X."/>
            <person name="Xiang M."/>
            <person name="Wang C."/>
            <person name="Li S."/>
            <person name="Che Y."/>
            <person name="Ortiz-Lopez F.J."/>
            <person name="Bills G.F."/>
            <person name="Liu X."/>
            <person name="An Z."/>
        </authorList>
    </citation>
    <scope>NUCLEOTIDE SEQUENCE [LARGE SCALE GENOMIC DNA]</scope>
    <source>
        <strain evidence="7">ATCC 20868 / MF5171</strain>
    </source>
</reference>
<comment type="pathway">
    <text evidence="1">Alkaloid biosynthesis; ergot alkaloid biosynthesis.</text>
</comment>
<keyword evidence="4" id="KW-0560">Oxidoreductase</keyword>
<accession>S3ECX0</accession>
<dbReference type="GO" id="GO:0016491">
    <property type="term" value="F:oxidoreductase activity"/>
    <property type="evidence" value="ECO:0007669"/>
    <property type="project" value="UniProtKB-KW"/>
</dbReference>
<dbReference type="HOGENOM" id="CLU_007383_10_6_1"/>
<dbReference type="InterPro" id="IPR019901">
    <property type="entry name" value="Ergot_alkaloid_biosynthesis"/>
</dbReference>
<dbReference type="KEGG" id="glz:GLAREA_05481"/>
<dbReference type="UniPathway" id="UPA00327"/>
<evidence type="ECO:0000256" key="1">
    <source>
        <dbReference type="ARBA" id="ARBA00005107"/>
    </source>
</evidence>
<evidence type="ECO:0000313" key="7">
    <source>
        <dbReference type="Proteomes" id="UP000016922"/>
    </source>
</evidence>
<comment type="similarity">
    <text evidence="2">Belongs to the fgaFS/easG family.</text>
</comment>
<keyword evidence="7" id="KW-1185">Reference proteome</keyword>
<keyword evidence="3" id="KW-0017">Alkaloid metabolism</keyword>
<protein>
    <submittedName>
        <fullName evidence="6">NAD(P)-binding Rossmann-fold containing protein</fullName>
    </submittedName>
</protein>
<dbReference type="GeneID" id="19464535"/>
<dbReference type="AlphaFoldDB" id="S3ECX0"/>
<evidence type="ECO:0000313" key="6">
    <source>
        <dbReference type="EMBL" id="EPE36143.1"/>
    </source>
</evidence>
<evidence type="ECO:0000256" key="3">
    <source>
        <dbReference type="ARBA" id="ARBA00022589"/>
    </source>
</evidence>
<dbReference type="Proteomes" id="UP000016922">
    <property type="component" value="Unassembled WGS sequence"/>
</dbReference>
<dbReference type="NCBIfam" id="TIGR03649">
    <property type="entry name" value="ergot_EASG"/>
    <property type="match status" value="1"/>
</dbReference>
<dbReference type="STRING" id="1116229.S3ECX0"/>
<gene>
    <name evidence="6" type="ORF">GLAREA_05481</name>
</gene>
<dbReference type="Gene3D" id="3.40.50.720">
    <property type="entry name" value="NAD(P)-binding Rossmann-like Domain"/>
    <property type="match status" value="1"/>
</dbReference>
<dbReference type="PANTHER" id="PTHR43162:SF1">
    <property type="entry name" value="PRESTALK A DIFFERENTIATION PROTEIN A"/>
    <property type="match status" value="1"/>
</dbReference>
<dbReference type="eggNOG" id="ENOG502RYYU">
    <property type="taxonomic scope" value="Eukaryota"/>
</dbReference>
<dbReference type="SUPFAM" id="SSF51735">
    <property type="entry name" value="NAD(P)-binding Rossmann-fold domains"/>
    <property type="match status" value="1"/>
</dbReference>
<dbReference type="InterPro" id="IPR051604">
    <property type="entry name" value="Ergot_Alk_Oxidoreductase"/>
</dbReference>
<proteinExistence type="inferred from homology"/>
<dbReference type="InterPro" id="IPR036291">
    <property type="entry name" value="NAD(P)-bd_dom_sf"/>
</dbReference>
<organism evidence="6 7">
    <name type="scientific">Glarea lozoyensis (strain ATCC 20868 / MF5171)</name>
    <dbReference type="NCBI Taxonomy" id="1116229"/>
    <lineage>
        <taxon>Eukaryota</taxon>
        <taxon>Fungi</taxon>
        <taxon>Dikarya</taxon>
        <taxon>Ascomycota</taxon>
        <taxon>Pezizomycotina</taxon>
        <taxon>Leotiomycetes</taxon>
        <taxon>Helotiales</taxon>
        <taxon>Helotiaceae</taxon>
        <taxon>Glarea</taxon>
    </lineage>
</organism>
<evidence type="ECO:0000259" key="5">
    <source>
        <dbReference type="Pfam" id="PF05368"/>
    </source>
</evidence>
<dbReference type="GO" id="GO:0035835">
    <property type="term" value="P:indole alkaloid biosynthetic process"/>
    <property type="evidence" value="ECO:0007669"/>
    <property type="project" value="UniProtKB-UniPathway"/>
</dbReference>
<evidence type="ECO:0000256" key="2">
    <source>
        <dbReference type="ARBA" id="ARBA00005372"/>
    </source>
</evidence>
<dbReference type="OrthoDB" id="9997102at2759"/>
<dbReference type="RefSeq" id="XP_008076961.1">
    <property type="nucleotide sequence ID" value="XM_008078770.1"/>
</dbReference>
<evidence type="ECO:0000256" key="4">
    <source>
        <dbReference type="ARBA" id="ARBA00023002"/>
    </source>
</evidence>
<dbReference type="InterPro" id="IPR008030">
    <property type="entry name" value="NmrA-like"/>
</dbReference>
<dbReference type="Gene3D" id="3.90.25.10">
    <property type="entry name" value="UDP-galactose 4-epimerase, domain 1"/>
    <property type="match status" value="1"/>
</dbReference>
<dbReference type="OMA" id="LMCERFL"/>
<dbReference type="PANTHER" id="PTHR43162">
    <property type="match status" value="1"/>
</dbReference>
<dbReference type="EMBL" id="KE145353">
    <property type="protein sequence ID" value="EPE36143.1"/>
    <property type="molecule type" value="Genomic_DNA"/>
</dbReference>